<dbReference type="Gene3D" id="3.40.630.30">
    <property type="match status" value="1"/>
</dbReference>
<dbReference type="InterPro" id="IPR016102">
    <property type="entry name" value="Succinyl-CoA_synth-like"/>
</dbReference>
<evidence type="ECO:0000256" key="2">
    <source>
        <dbReference type="ARBA" id="ARBA00022741"/>
    </source>
</evidence>
<dbReference type="OrthoDB" id="9807426at2"/>
<dbReference type="EMBL" id="SNXC01000015">
    <property type="protein sequence ID" value="TDO95978.1"/>
    <property type="molecule type" value="Genomic_DNA"/>
</dbReference>
<dbReference type="AlphaFoldDB" id="A0A4R6M3U9"/>
<dbReference type="GO" id="GO:0016747">
    <property type="term" value="F:acyltransferase activity, transferring groups other than amino-acyl groups"/>
    <property type="evidence" value="ECO:0007669"/>
    <property type="project" value="InterPro"/>
</dbReference>
<keyword evidence="3" id="KW-0067">ATP-binding</keyword>
<dbReference type="PANTHER" id="PTHR43334">
    <property type="entry name" value="ACETATE--COA LIGASE [ADP-FORMING]"/>
    <property type="match status" value="1"/>
</dbReference>
<dbReference type="GO" id="GO:0005524">
    <property type="term" value="F:ATP binding"/>
    <property type="evidence" value="ECO:0007669"/>
    <property type="project" value="UniProtKB-KW"/>
</dbReference>
<protein>
    <submittedName>
        <fullName evidence="5">Acetyltransferase</fullName>
    </submittedName>
</protein>
<evidence type="ECO:0000313" key="5">
    <source>
        <dbReference type="EMBL" id="TDO95978.1"/>
    </source>
</evidence>
<proteinExistence type="predicted"/>
<dbReference type="InterPro" id="IPR032875">
    <property type="entry name" value="Succ_CoA_lig_flav_dom"/>
</dbReference>
<comment type="caution">
    <text evidence="5">The sequence shown here is derived from an EMBL/GenBank/DDBJ whole genome shotgun (WGS) entry which is preliminary data.</text>
</comment>
<dbReference type="SUPFAM" id="SSF52210">
    <property type="entry name" value="Succinyl-CoA synthetase domains"/>
    <property type="match status" value="2"/>
</dbReference>
<keyword evidence="5" id="KW-0808">Transferase</keyword>
<evidence type="ECO:0000259" key="4">
    <source>
        <dbReference type="PROSITE" id="PS51186"/>
    </source>
</evidence>
<organism evidence="5 6">
    <name type="scientific">Marinomonas balearica</name>
    <dbReference type="NCBI Taxonomy" id="491947"/>
    <lineage>
        <taxon>Bacteria</taxon>
        <taxon>Pseudomonadati</taxon>
        <taxon>Pseudomonadota</taxon>
        <taxon>Gammaproteobacteria</taxon>
        <taxon>Oceanospirillales</taxon>
        <taxon>Oceanospirillaceae</taxon>
        <taxon>Marinomonas</taxon>
    </lineage>
</organism>
<dbReference type="Pfam" id="PF13549">
    <property type="entry name" value="ATP-grasp_5"/>
    <property type="match status" value="1"/>
</dbReference>
<dbReference type="InterPro" id="IPR016181">
    <property type="entry name" value="Acyl_CoA_acyltransferase"/>
</dbReference>
<dbReference type="PANTHER" id="PTHR43334:SF1">
    <property type="entry name" value="3-HYDROXYPROPIONATE--COA LIGASE [ADP-FORMING]"/>
    <property type="match status" value="1"/>
</dbReference>
<dbReference type="Pfam" id="PF00583">
    <property type="entry name" value="Acetyltransf_1"/>
    <property type="match status" value="1"/>
</dbReference>
<dbReference type="RefSeq" id="WP_133505036.1">
    <property type="nucleotide sequence ID" value="NZ_SNXC01000015.1"/>
</dbReference>
<dbReference type="PROSITE" id="PS51186">
    <property type="entry name" value="GNAT"/>
    <property type="match status" value="1"/>
</dbReference>
<feature type="domain" description="N-acetyltransferase" evidence="4">
    <location>
        <begin position="643"/>
        <end position="799"/>
    </location>
</feature>
<dbReference type="Gene3D" id="3.30.470.20">
    <property type="entry name" value="ATP-grasp fold, B domain"/>
    <property type="match status" value="1"/>
</dbReference>
<dbReference type="Proteomes" id="UP000294656">
    <property type="component" value="Unassembled WGS sequence"/>
</dbReference>
<keyword evidence="1" id="KW-0436">Ligase</keyword>
<evidence type="ECO:0000256" key="1">
    <source>
        <dbReference type="ARBA" id="ARBA00022598"/>
    </source>
</evidence>
<accession>A0A4R6M3U9</accession>
<evidence type="ECO:0000256" key="3">
    <source>
        <dbReference type="ARBA" id="ARBA00022840"/>
    </source>
</evidence>
<dbReference type="GO" id="GO:0016874">
    <property type="term" value="F:ligase activity"/>
    <property type="evidence" value="ECO:0007669"/>
    <property type="project" value="UniProtKB-KW"/>
</dbReference>
<keyword evidence="6" id="KW-1185">Reference proteome</keyword>
<dbReference type="Gene3D" id="3.40.50.261">
    <property type="entry name" value="Succinyl-CoA synthetase domains"/>
    <property type="match status" value="2"/>
</dbReference>
<name>A0A4R6M3U9_9GAMM</name>
<dbReference type="SUPFAM" id="SSF55729">
    <property type="entry name" value="Acyl-CoA N-acyltransferases (Nat)"/>
    <property type="match status" value="1"/>
</dbReference>
<dbReference type="InterPro" id="IPR000182">
    <property type="entry name" value="GNAT_dom"/>
</dbReference>
<evidence type="ECO:0000313" key="6">
    <source>
        <dbReference type="Proteomes" id="UP000294656"/>
    </source>
</evidence>
<sequence>MTQHVLHTLFHPRSVVVLTGNDPNDPLMLALLSNLCGPSTYTLKVFKSIMLVGCRPHEDHLSQYSHTDSLESLLIQQTLPMPSDTLAVLCGRQDKSIETIIKQCHEAGISTLLVLTWIPDSPEHLQALLRQYNMRLLGPNSFGICSPSKGLNAWLGLTNPIAGRLALLSQSGTIASAIVDWAAWQGIGFSHVVATGTPIDVMPHQVMDYLSNDFQTQSILMYVQNIGNPTRFLSSLRSTSRSKPVAIVTEHSLGADDRVLDAALSRTGAVRGRRLNDLVAAASVMTNARRIQEGALMIIGNGAGPGELAAQKANELNINLLAPSQKLQAQLESVMDSRGSVGSVTTVWASCPTDLFINLATTALTDNQCGAVLLMLSPTALIDLQSLQEQVVQLHKKQRKLVMVCLMGGGGIVDLRTRINEAGIPTFRTPETAIEGYQFLELFQRNQQLAKQSPDSHAFRFQIDVNQARKQLQGKLDQGISELNHLDLEPIFSLFHIMVETGPQSGLLNSPISLRVFQDTTFGPAIALSFGGSHQSSKYVEAVGLPPLNTILAKDLINRALPNTECFELEALLRNLSSMVCELPEILELHLMDVYIHKDGSISTKSSASISSRPNLRRYEHLAIQPYPRQWISKIKLNEILTTTVRPVLPRDAWMMAEFVKNLSHESRYFRFIANISELTPKMLANMTHIDYDREMALLAVIEQNNDSELIGAARYIDNFDDKSCEFAVVIGDDFQGLGLASYLMRKLFIIANDKGLRIMKGIVLLENVHMIEFCKRLGFNIQRDPDDYSQVIATVKLTDELIENSTNKLKKLD</sequence>
<dbReference type="Gene3D" id="3.40.50.720">
    <property type="entry name" value="NAD(P)-binding Rossmann-like Domain"/>
    <property type="match status" value="1"/>
</dbReference>
<gene>
    <name evidence="5" type="ORF">DFP79_3346</name>
</gene>
<reference evidence="5 6" key="1">
    <citation type="submission" date="2019-03" db="EMBL/GenBank/DDBJ databases">
        <title>Genomic Encyclopedia of Type Strains, Phase III (KMG-III): the genomes of soil and plant-associated and newly described type strains.</title>
        <authorList>
            <person name="Whitman W."/>
        </authorList>
    </citation>
    <scope>NUCLEOTIDE SEQUENCE [LARGE SCALE GENOMIC DNA]</scope>
    <source>
        <strain evidence="5 6">CECT 7378</strain>
    </source>
</reference>
<dbReference type="Pfam" id="PF13607">
    <property type="entry name" value="Succ_CoA_lig"/>
    <property type="match status" value="1"/>
</dbReference>
<dbReference type="InterPro" id="IPR051538">
    <property type="entry name" value="Acyl-CoA_Synth/Transferase"/>
</dbReference>
<keyword evidence="2" id="KW-0547">Nucleotide-binding</keyword>